<dbReference type="EMBL" id="CP026721">
    <property type="protein sequence ID" value="QAV34242.1"/>
    <property type="molecule type" value="Genomic_DNA"/>
</dbReference>
<keyword evidence="6" id="KW-1185">Reference proteome</keyword>
<name>A0ABX5QV90_9BACT</name>
<accession>A0ABX5QV90</accession>
<dbReference type="InterPro" id="IPR027417">
    <property type="entry name" value="P-loop_NTPase"/>
</dbReference>
<dbReference type="InterPro" id="IPR050166">
    <property type="entry name" value="ABC_transporter_ATP-bind"/>
</dbReference>
<proteinExistence type="predicted"/>
<evidence type="ECO:0000313" key="5">
    <source>
        <dbReference type="EMBL" id="QAV34242.1"/>
    </source>
</evidence>
<organism evidence="5 6">
    <name type="scientific">Fervidobacterium changbaicum</name>
    <dbReference type="NCBI Taxonomy" id="310769"/>
    <lineage>
        <taxon>Bacteria</taxon>
        <taxon>Thermotogati</taxon>
        <taxon>Thermotogota</taxon>
        <taxon>Thermotogae</taxon>
        <taxon>Thermotogales</taxon>
        <taxon>Fervidobacteriaceae</taxon>
        <taxon>Fervidobacterium</taxon>
    </lineage>
</organism>
<dbReference type="GO" id="GO:0005524">
    <property type="term" value="F:ATP binding"/>
    <property type="evidence" value="ECO:0007669"/>
    <property type="project" value="UniProtKB-KW"/>
</dbReference>
<keyword evidence="3 5" id="KW-0067">ATP-binding</keyword>
<keyword evidence="2" id="KW-0547">Nucleotide-binding</keyword>
<feature type="domain" description="ABC transporter" evidence="4">
    <location>
        <begin position="1"/>
        <end position="198"/>
    </location>
</feature>
<protein>
    <submittedName>
        <fullName evidence="5">ABC transporter ATP-binding protein</fullName>
    </submittedName>
</protein>
<evidence type="ECO:0000259" key="4">
    <source>
        <dbReference type="PROSITE" id="PS50893"/>
    </source>
</evidence>
<evidence type="ECO:0000313" key="6">
    <source>
        <dbReference type="Proteomes" id="UP000288947"/>
    </source>
</evidence>
<dbReference type="SMART" id="SM00382">
    <property type="entry name" value="AAA"/>
    <property type="match status" value="1"/>
</dbReference>
<dbReference type="PROSITE" id="PS50893">
    <property type="entry name" value="ABC_TRANSPORTER_2"/>
    <property type="match status" value="1"/>
</dbReference>
<dbReference type="Gene3D" id="3.40.50.300">
    <property type="entry name" value="P-loop containing nucleotide triphosphate hydrolases"/>
    <property type="match status" value="1"/>
</dbReference>
<dbReference type="PANTHER" id="PTHR42788:SF13">
    <property type="entry name" value="ALIPHATIC SULFONATES IMPORT ATP-BINDING PROTEIN SSUB"/>
    <property type="match status" value="1"/>
</dbReference>
<evidence type="ECO:0000256" key="3">
    <source>
        <dbReference type="ARBA" id="ARBA00022840"/>
    </source>
</evidence>
<dbReference type="PANTHER" id="PTHR42788">
    <property type="entry name" value="TAURINE IMPORT ATP-BINDING PROTEIN-RELATED"/>
    <property type="match status" value="1"/>
</dbReference>
<evidence type="ECO:0000256" key="1">
    <source>
        <dbReference type="ARBA" id="ARBA00022448"/>
    </source>
</evidence>
<dbReference type="PROSITE" id="PS00211">
    <property type="entry name" value="ABC_TRANSPORTER_1"/>
    <property type="match status" value="1"/>
</dbReference>
<dbReference type="InterPro" id="IPR003593">
    <property type="entry name" value="AAA+_ATPase"/>
</dbReference>
<evidence type="ECO:0000256" key="2">
    <source>
        <dbReference type="ARBA" id="ARBA00022741"/>
    </source>
</evidence>
<sequence length="211" mass="23875">MISFDLKKGESIALLGPSGCGKTTLIRIIAGLIDEYEGTVDNKAQRIGYVFQEPRLIPWRTVVENLKFVSEDEERIFTILDILKLRDFANYKPSKLSGGMRQRVNLARALMIQPELLLLDEPFASLDIHLKISIISDIIDRKKDMNFAMIVVTHDVREALLLADKIYVLSDKPSKIVEEIDVSGIPKNISNPEFYKAESEILSKILGRWSG</sequence>
<dbReference type="SUPFAM" id="SSF52540">
    <property type="entry name" value="P-loop containing nucleoside triphosphate hydrolases"/>
    <property type="match status" value="1"/>
</dbReference>
<dbReference type="InterPro" id="IPR003439">
    <property type="entry name" value="ABC_transporter-like_ATP-bd"/>
</dbReference>
<dbReference type="InterPro" id="IPR017871">
    <property type="entry name" value="ABC_transporter-like_CS"/>
</dbReference>
<dbReference type="Pfam" id="PF00005">
    <property type="entry name" value="ABC_tran"/>
    <property type="match status" value="1"/>
</dbReference>
<reference evidence="5 6" key="1">
    <citation type="submission" date="2018-01" db="EMBL/GenBank/DDBJ databases">
        <title>The whole genome sequencing and assembly of Fervidobacterium changbaicum CBS-1 strain.</title>
        <authorList>
            <person name="Kim J.-Y."/>
            <person name="Park M.-K."/>
            <person name="Yi H."/>
            <person name="Bahn Y.-S."/>
            <person name="Kim J.F."/>
            <person name="Lee D.-W."/>
        </authorList>
    </citation>
    <scope>NUCLEOTIDE SEQUENCE [LARGE SCALE GENOMIC DNA]</scope>
    <source>
        <strain evidence="5 6">CBS-1</strain>
    </source>
</reference>
<dbReference type="Proteomes" id="UP000288947">
    <property type="component" value="Chromosome"/>
</dbReference>
<keyword evidence="1" id="KW-0813">Transport</keyword>
<gene>
    <name evidence="5" type="ORF">CBS1_09565</name>
</gene>